<evidence type="ECO:0000313" key="3">
    <source>
        <dbReference type="EMBL" id="KAJ5177257.1"/>
    </source>
</evidence>
<gene>
    <name evidence="3" type="ORF">N7482_003134</name>
</gene>
<dbReference type="Proteomes" id="UP001149163">
    <property type="component" value="Unassembled WGS sequence"/>
</dbReference>
<feature type="compositionally biased region" description="Polar residues" evidence="1">
    <location>
        <begin position="52"/>
        <end position="62"/>
    </location>
</feature>
<dbReference type="InterPro" id="IPR029071">
    <property type="entry name" value="Ubiquitin-like_domsf"/>
</dbReference>
<dbReference type="RefSeq" id="XP_056548865.1">
    <property type="nucleotide sequence ID" value="XM_056685259.1"/>
</dbReference>
<feature type="region of interest" description="Disordered" evidence="1">
    <location>
        <begin position="439"/>
        <end position="516"/>
    </location>
</feature>
<feature type="compositionally biased region" description="Basic and acidic residues" evidence="1">
    <location>
        <begin position="439"/>
        <end position="448"/>
    </location>
</feature>
<feature type="region of interest" description="Disordered" evidence="1">
    <location>
        <begin position="733"/>
        <end position="778"/>
    </location>
</feature>
<organism evidence="3 4">
    <name type="scientific">Penicillium canariense</name>
    <dbReference type="NCBI Taxonomy" id="189055"/>
    <lineage>
        <taxon>Eukaryota</taxon>
        <taxon>Fungi</taxon>
        <taxon>Dikarya</taxon>
        <taxon>Ascomycota</taxon>
        <taxon>Pezizomycotina</taxon>
        <taxon>Eurotiomycetes</taxon>
        <taxon>Eurotiomycetidae</taxon>
        <taxon>Eurotiales</taxon>
        <taxon>Aspergillaceae</taxon>
        <taxon>Penicillium</taxon>
    </lineage>
</organism>
<feature type="domain" description="PH" evidence="2">
    <location>
        <begin position="311"/>
        <end position="425"/>
    </location>
</feature>
<feature type="compositionally biased region" description="Low complexity" evidence="1">
    <location>
        <begin position="704"/>
        <end position="718"/>
    </location>
</feature>
<feature type="region of interest" description="Disordered" evidence="1">
    <location>
        <begin position="677"/>
        <end position="718"/>
    </location>
</feature>
<feature type="compositionally biased region" description="Polar residues" evidence="1">
    <location>
        <begin position="592"/>
        <end position="603"/>
    </location>
</feature>
<sequence length="778" mass="85095">MAKYTVDATGQQVPTKGSPHYLSQDRPLTGRERADKDKMEKGVRSATAGENAANQQNPSIARSMSRYRRNRPSARTDPSAASTTPPTPALPDHAKVQSVPPLPRSAQQTLGAEDERAKEQHRLNAMEQLTGGAIAVQSIPSRSAKTAREVQPRKGLHKDGSATTSPTTSSQVVQSGRRRADPPPSSGDNNRKSLLQKVGLSKPKQPLNAGERLVLVKFRDATAKMPVTPYTQVQDVLASASQHISHDIDPATFILIESFQQIDLERPLRRYERIRDVMNSWTLDSDGVLIIVPPSSLEAIAQLEAQSVPAEKPAEATVYLYHSHRPRKWDKRYVTLRADGQVTVAKKENSKDSTNICHLSDFDIYSPNVRSLAKQLNPPKRICFAIKSQQKSSMFLSTENFVHFFSTNDRAVADRWYEAVQGWRSWYLVNKVGVADPVKRPEDVDHKSSMLQPTMTMTSQKRSVLTDTPRLDRQNSEPEPCRSKEHAQKVRSEMSVSRRKTTRDHRPPPSSLPKTLAIDTNTITSQALPSQGSLSATEALNDSVFTSSGLLGRTYTQRQQAMREREESEKRATQDPFASQGLVGGSPMYSPAAQSSSRTNTPTQADAAAYLGRTQSINQTQKPLVDLTPVFVEPPQHTRKGRGITIEPGRQLIDAATGPDLSPGIVAVPSATSWRRPCAEISSQSRYRSNTMRSGRQVSAPVQSPASHSAGASPASPNSPYLANSLLAAASRKTSNIQGQGKATGGHGVATGDRNATRPLLDMSADNPFAEGSLLRQL</sequence>
<dbReference type="OrthoDB" id="6235964at2759"/>
<feature type="region of interest" description="Disordered" evidence="1">
    <location>
        <begin position="556"/>
        <end position="603"/>
    </location>
</feature>
<dbReference type="PROSITE" id="PS50003">
    <property type="entry name" value="PH_DOMAIN"/>
    <property type="match status" value="1"/>
</dbReference>
<reference evidence="3" key="1">
    <citation type="submission" date="2022-11" db="EMBL/GenBank/DDBJ databases">
        <authorList>
            <person name="Petersen C."/>
        </authorList>
    </citation>
    <scope>NUCLEOTIDE SEQUENCE</scope>
    <source>
        <strain evidence="3">IBT 26290</strain>
    </source>
</reference>
<feature type="region of interest" description="Disordered" evidence="1">
    <location>
        <begin position="134"/>
        <end position="192"/>
    </location>
</feature>
<dbReference type="InterPro" id="IPR001849">
    <property type="entry name" value="PH_domain"/>
</dbReference>
<dbReference type="AlphaFoldDB" id="A0A9W9LVS8"/>
<feature type="compositionally biased region" description="Polar residues" evidence="1">
    <location>
        <begin position="449"/>
        <end position="466"/>
    </location>
</feature>
<name>A0A9W9LVS8_9EURO</name>
<evidence type="ECO:0000256" key="1">
    <source>
        <dbReference type="SAM" id="MobiDB-lite"/>
    </source>
</evidence>
<dbReference type="PANTHER" id="PTHR38700:SF1">
    <property type="entry name" value="PH DOMAIN-CONTAINING PROTEIN"/>
    <property type="match status" value="1"/>
</dbReference>
<accession>A0A9W9LVS8</accession>
<dbReference type="InterPro" id="IPR011993">
    <property type="entry name" value="PH-like_dom_sf"/>
</dbReference>
<dbReference type="Gene3D" id="3.10.20.90">
    <property type="entry name" value="Phosphatidylinositol 3-kinase Catalytic Subunit, Chain A, domain 1"/>
    <property type="match status" value="1"/>
</dbReference>
<evidence type="ECO:0000259" key="2">
    <source>
        <dbReference type="PROSITE" id="PS50003"/>
    </source>
</evidence>
<keyword evidence="4" id="KW-1185">Reference proteome</keyword>
<feature type="compositionally biased region" description="Low complexity" evidence="1">
    <location>
        <begin position="163"/>
        <end position="175"/>
    </location>
</feature>
<reference evidence="3" key="2">
    <citation type="journal article" date="2023" name="IMA Fungus">
        <title>Comparative genomic study of the Penicillium genus elucidates a diverse pangenome and 15 lateral gene transfer events.</title>
        <authorList>
            <person name="Petersen C."/>
            <person name="Sorensen T."/>
            <person name="Nielsen M.R."/>
            <person name="Sondergaard T.E."/>
            <person name="Sorensen J.L."/>
            <person name="Fitzpatrick D.A."/>
            <person name="Frisvad J.C."/>
            <person name="Nielsen K.L."/>
        </authorList>
    </citation>
    <scope>NUCLEOTIDE SEQUENCE</scope>
    <source>
        <strain evidence="3">IBT 26290</strain>
    </source>
</reference>
<feature type="compositionally biased region" description="Basic and acidic residues" evidence="1">
    <location>
        <begin position="28"/>
        <end position="43"/>
    </location>
</feature>
<evidence type="ECO:0000313" key="4">
    <source>
        <dbReference type="Proteomes" id="UP001149163"/>
    </source>
</evidence>
<dbReference type="GeneID" id="81424435"/>
<proteinExistence type="predicted"/>
<feature type="compositionally biased region" description="Low complexity" evidence="1">
    <location>
        <begin position="73"/>
        <end position="84"/>
    </location>
</feature>
<comment type="caution">
    <text evidence="3">The sequence shown here is derived from an EMBL/GenBank/DDBJ whole genome shotgun (WGS) entry which is preliminary data.</text>
</comment>
<protein>
    <recommendedName>
        <fullName evidence="2">PH domain-containing protein</fullName>
    </recommendedName>
</protein>
<feature type="compositionally biased region" description="Basic and acidic residues" evidence="1">
    <location>
        <begin position="561"/>
        <end position="573"/>
    </location>
</feature>
<feature type="compositionally biased region" description="Basic and acidic residues" evidence="1">
    <location>
        <begin position="146"/>
        <end position="160"/>
    </location>
</feature>
<feature type="compositionally biased region" description="Basic and acidic residues" evidence="1">
    <location>
        <begin position="469"/>
        <end position="492"/>
    </location>
</feature>
<dbReference type="SUPFAM" id="SSF54236">
    <property type="entry name" value="Ubiquitin-like"/>
    <property type="match status" value="1"/>
</dbReference>
<dbReference type="Gene3D" id="2.30.29.30">
    <property type="entry name" value="Pleckstrin-homology domain (PH domain)/Phosphotyrosine-binding domain (PTB)"/>
    <property type="match status" value="1"/>
</dbReference>
<dbReference type="EMBL" id="JAPQKN010000001">
    <property type="protein sequence ID" value="KAJ5177257.1"/>
    <property type="molecule type" value="Genomic_DNA"/>
</dbReference>
<dbReference type="PANTHER" id="PTHR38700">
    <property type="entry name" value="YALI0E22418P"/>
    <property type="match status" value="1"/>
</dbReference>
<feature type="region of interest" description="Disordered" evidence="1">
    <location>
        <begin position="1"/>
        <end position="120"/>
    </location>
</feature>
<dbReference type="SUPFAM" id="SSF50729">
    <property type="entry name" value="PH domain-like"/>
    <property type="match status" value="1"/>
</dbReference>
<feature type="compositionally biased region" description="Polar residues" evidence="1">
    <location>
        <begin position="681"/>
        <end position="702"/>
    </location>
</feature>